<dbReference type="Gene3D" id="2.120.10.30">
    <property type="entry name" value="TolB, C-terminal domain"/>
    <property type="match status" value="1"/>
</dbReference>
<proteinExistence type="predicted"/>
<sequence>MKVVTGLVLLICCSSVYGQKNSIISKNAKIEKVGTGYSFTEGPAVSGEGRVYFTDQPNDRIYVWDEGKGISLWAEETGRSNGLYVDADGQLVSCADLHNQIVRFGKDKKMQVVYEKYDGKQLNGPNDLWITPKGGIYFTDPYYHRNYWREGHAEVQDVRGVYYLSPDGEVIRVIADYKQPNGLVGTPDGKTLYVADINDGKIWKYDIQPDGTLANKTFFAPHGSDGMTMDNKGNVYLTMGKVWVYSPKGELIQEIEVPESPSNVCFGGKKRNILFITARTSVYTLKMSVKGVDLNSLP</sequence>
<dbReference type="EMBL" id="VSSQ01020615">
    <property type="protein sequence ID" value="MPM65624.1"/>
    <property type="molecule type" value="Genomic_DNA"/>
</dbReference>
<protein>
    <submittedName>
        <fullName evidence="3">Gluconolactonase</fullName>
        <ecNumber evidence="3">3.1.1.17</ecNumber>
    </submittedName>
</protein>
<dbReference type="Pfam" id="PF08450">
    <property type="entry name" value="SGL"/>
    <property type="match status" value="1"/>
</dbReference>
<evidence type="ECO:0000259" key="2">
    <source>
        <dbReference type="Pfam" id="PF08450"/>
    </source>
</evidence>
<comment type="caution">
    <text evidence="3">The sequence shown here is derived from an EMBL/GenBank/DDBJ whole genome shotgun (WGS) entry which is preliminary data.</text>
</comment>
<evidence type="ECO:0000256" key="1">
    <source>
        <dbReference type="ARBA" id="ARBA00022801"/>
    </source>
</evidence>
<dbReference type="InterPro" id="IPR051262">
    <property type="entry name" value="SMP-30/CGR1_Lactonase"/>
</dbReference>
<dbReference type="SUPFAM" id="SSF63829">
    <property type="entry name" value="Calcium-dependent phosphotriesterase"/>
    <property type="match status" value="1"/>
</dbReference>
<reference evidence="3" key="1">
    <citation type="submission" date="2019-08" db="EMBL/GenBank/DDBJ databases">
        <authorList>
            <person name="Kucharzyk K."/>
            <person name="Murdoch R.W."/>
            <person name="Higgins S."/>
            <person name="Loffler F."/>
        </authorList>
    </citation>
    <scope>NUCLEOTIDE SEQUENCE</scope>
</reference>
<gene>
    <name evidence="3" type="primary">gnl_4</name>
    <name evidence="3" type="ORF">SDC9_112521</name>
</gene>
<dbReference type="InterPro" id="IPR013658">
    <property type="entry name" value="SGL"/>
</dbReference>
<dbReference type="EC" id="3.1.1.17" evidence="3"/>
<dbReference type="InterPro" id="IPR011042">
    <property type="entry name" value="6-blade_b-propeller_TolB-like"/>
</dbReference>
<organism evidence="3">
    <name type="scientific">bioreactor metagenome</name>
    <dbReference type="NCBI Taxonomy" id="1076179"/>
    <lineage>
        <taxon>unclassified sequences</taxon>
        <taxon>metagenomes</taxon>
        <taxon>ecological metagenomes</taxon>
    </lineage>
</organism>
<dbReference type="GO" id="GO:0004341">
    <property type="term" value="F:gluconolactonase activity"/>
    <property type="evidence" value="ECO:0007669"/>
    <property type="project" value="UniProtKB-EC"/>
</dbReference>
<name>A0A645BV24_9ZZZZ</name>
<dbReference type="PANTHER" id="PTHR47572">
    <property type="entry name" value="LIPOPROTEIN-RELATED"/>
    <property type="match status" value="1"/>
</dbReference>
<keyword evidence="1 3" id="KW-0378">Hydrolase</keyword>
<evidence type="ECO:0000313" key="3">
    <source>
        <dbReference type="EMBL" id="MPM65624.1"/>
    </source>
</evidence>
<accession>A0A645BV24</accession>
<dbReference type="PANTHER" id="PTHR47572:SF4">
    <property type="entry name" value="LACTONASE DRP35"/>
    <property type="match status" value="1"/>
</dbReference>
<feature type="domain" description="SMP-30/Gluconolactonase/LRE-like region" evidence="2">
    <location>
        <begin position="39"/>
        <end position="278"/>
    </location>
</feature>
<dbReference type="AlphaFoldDB" id="A0A645BV24"/>